<organism evidence="1 2">
    <name type="scientific">Rhizopus oryzae</name>
    <name type="common">Mucormycosis agent</name>
    <name type="synonym">Rhizopus arrhizus var. delemar</name>
    <dbReference type="NCBI Taxonomy" id="64495"/>
    <lineage>
        <taxon>Eukaryota</taxon>
        <taxon>Fungi</taxon>
        <taxon>Fungi incertae sedis</taxon>
        <taxon>Mucoromycota</taxon>
        <taxon>Mucoromycotina</taxon>
        <taxon>Mucoromycetes</taxon>
        <taxon>Mucorales</taxon>
        <taxon>Mucorineae</taxon>
        <taxon>Rhizopodaceae</taxon>
        <taxon>Rhizopus</taxon>
    </lineage>
</organism>
<reference evidence="1" key="1">
    <citation type="journal article" date="2020" name="Microb. Genom.">
        <title>Genetic diversity of clinical and environmental Mucorales isolates obtained from an investigation of mucormycosis cases among solid organ transplant recipients.</title>
        <authorList>
            <person name="Nguyen M.H."/>
            <person name="Kaul D."/>
            <person name="Muto C."/>
            <person name="Cheng S.J."/>
            <person name="Richter R.A."/>
            <person name="Bruno V.M."/>
            <person name="Liu G."/>
            <person name="Beyhan S."/>
            <person name="Sundermann A.J."/>
            <person name="Mounaud S."/>
            <person name="Pasculle A.W."/>
            <person name="Nierman W.C."/>
            <person name="Driscoll E."/>
            <person name="Cumbie R."/>
            <person name="Clancy C.J."/>
            <person name="Dupont C.L."/>
        </authorList>
    </citation>
    <scope>NUCLEOTIDE SEQUENCE</scope>
    <source>
        <strain evidence="1">GL16</strain>
    </source>
</reference>
<dbReference type="EMBL" id="JAANIT010000876">
    <property type="protein sequence ID" value="KAG1543804.1"/>
    <property type="molecule type" value="Genomic_DNA"/>
</dbReference>
<sequence length="94" mass="10452">MGQQQSNKLNEPLTFGYYTPHIPESTTDSIYSIVGDTVSIASDYEDTLKDEEGWSKLTAIDYKRMNSILDLSSQSLIKLSSSIASLDNLTKLDL</sequence>
<accession>A0A9P6YB27</accession>
<dbReference type="Proteomes" id="UP000717996">
    <property type="component" value="Unassembled WGS sequence"/>
</dbReference>
<name>A0A9P6YB27_RHIOR</name>
<proteinExistence type="predicted"/>
<comment type="caution">
    <text evidence="1">The sequence shown here is derived from an EMBL/GenBank/DDBJ whole genome shotgun (WGS) entry which is preliminary data.</text>
</comment>
<dbReference type="AlphaFoldDB" id="A0A9P6YB27"/>
<evidence type="ECO:0000313" key="1">
    <source>
        <dbReference type="EMBL" id="KAG1543804.1"/>
    </source>
</evidence>
<evidence type="ECO:0000313" key="2">
    <source>
        <dbReference type="Proteomes" id="UP000717996"/>
    </source>
</evidence>
<protein>
    <submittedName>
        <fullName evidence="1">Uncharacterized protein</fullName>
    </submittedName>
</protein>
<gene>
    <name evidence="1" type="ORF">G6F51_006445</name>
</gene>